<dbReference type="Proteomes" id="UP000886998">
    <property type="component" value="Unassembled WGS sequence"/>
</dbReference>
<comment type="subunit">
    <text evidence="5">Binds to RNA polymerase II (RNAPII).</text>
</comment>
<keyword evidence="3 5" id="KW-0378">Hydrolase</keyword>
<gene>
    <name evidence="6" type="primary">QQT1</name>
    <name evidence="6" type="ORF">TNIN_286581</name>
</gene>
<dbReference type="Pfam" id="PF03029">
    <property type="entry name" value="ATP_bind_1"/>
    <property type="match status" value="1"/>
</dbReference>
<evidence type="ECO:0000313" key="7">
    <source>
        <dbReference type="Proteomes" id="UP000886998"/>
    </source>
</evidence>
<dbReference type="GO" id="GO:0005525">
    <property type="term" value="F:GTP binding"/>
    <property type="evidence" value="ECO:0007669"/>
    <property type="project" value="UniProtKB-KW"/>
</dbReference>
<reference evidence="6" key="1">
    <citation type="submission" date="2020-08" db="EMBL/GenBank/DDBJ databases">
        <title>Multicomponent nature underlies the extraordinary mechanical properties of spider dragline silk.</title>
        <authorList>
            <person name="Kono N."/>
            <person name="Nakamura H."/>
            <person name="Mori M."/>
            <person name="Yoshida Y."/>
            <person name="Ohtoshi R."/>
            <person name="Malay A.D."/>
            <person name="Moran D.A.P."/>
            <person name="Tomita M."/>
            <person name="Numata K."/>
            <person name="Arakawa K."/>
        </authorList>
    </citation>
    <scope>NUCLEOTIDE SEQUENCE</scope>
</reference>
<evidence type="ECO:0000256" key="1">
    <source>
        <dbReference type="ARBA" id="ARBA00005290"/>
    </source>
</evidence>
<dbReference type="InterPro" id="IPR027417">
    <property type="entry name" value="P-loop_NTPase"/>
</dbReference>
<evidence type="ECO:0000256" key="4">
    <source>
        <dbReference type="ARBA" id="ARBA00023134"/>
    </source>
</evidence>
<protein>
    <recommendedName>
        <fullName evidence="5">GPN-loop GTPase 2</fullName>
    </recommendedName>
</protein>
<dbReference type="Gene3D" id="3.40.50.300">
    <property type="entry name" value="P-loop containing nucleotide triphosphate hydrolases"/>
    <property type="match status" value="1"/>
</dbReference>
<dbReference type="OrthoDB" id="5839at2759"/>
<evidence type="ECO:0000256" key="3">
    <source>
        <dbReference type="ARBA" id="ARBA00022801"/>
    </source>
</evidence>
<comment type="caution">
    <text evidence="6">The sequence shown here is derived from an EMBL/GenBank/DDBJ whole genome shotgun (WGS) entry which is preliminary data.</text>
</comment>
<dbReference type="GO" id="GO:0003924">
    <property type="term" value="F:GTPase activity"/>
    <property type="evidence" value="ECO:0007669"/>
    <property type="project" value="TreeGrafter"/>
</dbReference>
<sequence length="84" mass="9170">MIHGQLAIGPPGSEKTAYCHAMSEFLRGLRRKVAIINLDPANDVLPYEASVDISHLITVKNVTQHIKLGPNGGHMKLYPPPKTT</sequence>
<proteinExistence type="inferred from homology"/>
<evidence type="ECO:0000313" key="6">
    <source>
        <dbReference type="EMBL" id="GFY74255.1"/>
    </source>
</evidence>
<comment type="similarity">
    <text evidence="1 5">Belongs to the GPN-loop GTPase family.</text>
</comment>
<accession>A0A8X7CQB0</accession>
<keyword evidence="2 5" id="KW-0547">Nucleotide-binding</keyword>
<dbReference type="InterPro" id="IPR004130">
    <property type="entry name" value="Gpn"/>
</dbReference>
<evidence type="ECO:0000256" key="5">
    <source>
        <dbReference type="RuleBase" id="RU365059"/>
    </source>
</evidence>
<dbReference type="PANTHER" id="PTHR21231">
    <property type="entry name" value="XPA-BINDING PROTEIN 1-RELATED"/>
    <property type="match status" value="1"/>
</dbReference>
<keyword evidence="4 5" id="KW-0342">GTP-binding</keyword>
<name>A0A8X7CQB0_9ARAC</name>
<evidence type="ECO:0000256" key="2">
    <source>
        <dbReference type="ARBA" id="ARBA00022741"/>
    </source>
</evidence>
<comment type="function">
    <text evidence="5">Small GTPase required for proper localization of RNA polymerase II and III (RNAPII and RNAPIII). May act at an RNAP assembly step prior to nuclear import.</text>
</comment>
<dbReference type="GO" id="GO:0005737">
    <property type="term" value="C:cytoplasm"/>
    <property type="evidence" value="ECO:0007669"/>
    <property type="project" value="TreeGrafter"/>
</dbReference>
<dbReference type="SUPFAM" id="SSF52540">
    <property type="entry name" value="P-loop containing nucleoside triphosphate hydrolases"/>
    <property type="match status" value="1"/>
</dbReference>
<dbReference type="AlphaFoldDB" id="A0A8X7CQB0"/>
<dbReference type="PANTHER" id="PTHR21231:SF3">
    <property type="entry name" value="GPN-LOOP GTPASE 2"/>
    <property type="match status" value="1"/>
</dbReference>
<keyword evidence="7" id="KW-1185">Reference proteome</keyword>
<organism evidence="6 7">
    <name type="scientific">Trichonephila inaurata madagascariensis</name>
    <dbReference type="NCBI Taxonomy" id="2747483"/>
    <lineage>
        <taxon>Eukaryota</taxon>
        <taxon>Metazoa</taxon>
        <taxon>Ecdysozoa</taxon>
        <taxon>Arthropoda</taxon>
        <taxon>Chelicerata</taxon>
        <taxon>Arachnida</taxon>
        <taxon>Araneae</taxon>
        <taxon>Araneomorphae</taxon>
        <taxon>Entelegynae</taxon>
        <taxon>Araneoidea</taxon>
        <taxon>Nephilidae</taxon>
        <taxon>Trichonephila</taxon>
        <taxon>Trichonephila inaurata</taxon>
    </lineage>
</organism>
<dbReference type="EMBL" id="BMAV01020636">
    <property type="protein sequence ID" value="GFY74255.1"/>
    <property type="molecule type" value="Genomic_DNA"/>
</dbReference>